<comment type="cofactor">
    <cofactor evidence="5">
        <name>Fe(2+)</name>
        <dbReference type="ChEBI" id="CHEBI:29033"/>
    </cofactor>
    <text evidence="5">Binds 1 Fe(2+) ion.</text>
</comment>
<comment type="caution">
    <text evidence="7">The sequence shown here is derived from an EMBL/GenBank/DDBJ whole genome shotgun (WGS) entry which is preliminary data.</text>
</comment>
<evidence type="ECO:0000259" key="6">
    <source>
        <dbReference type="Pfam" id="PF00291"/>
    </source>
</evidence>
<keyword evidence="5" id="KW-0479">Metal-binding</keyword>
<keyword evidence="5" id="KW-0408">Iron</keyword>
<keyword evidence="5" id="KW-0378">Hydrolase</keyword>
<keyword evidence="3" id="KW-0663">Pyridoxal phosphate</keyword>
<dbReference type="InterPro" id="IPR050147">
    <property type="entry name" value="Ser/Thr_Dehydratase"/>
</dbReference>
<gene>
    <name evidence="5" type="primary">def</name>
    <name evidence="7" type="ORF">ACFFHW_03310</name>
</gene>
<dbReference type="InterPro" id="IPR036052">
    <property type="entry name" value="TrpB-like_PALP_sf"/>
</dbReference>
<reference evidence="7 8" key="1">
    <citation type="submission" date="2024-09" db="EMBL/GenBank/DDBJ databases">
        <authorList>
            <person name="Sun Q."/>
            <person name="Mori K."/>
        </authorList>
    </citation>
    <scope>NUCLEOTIDE SEQUENCE [LARGE SCALE GENOMIC DNA]</scope>
    <source>
        <strain evidence="7 8">CCM 7415</strain>
    </source>
</reference>
<evidence type="ECO:0000256" key="1">
    <source>
        <dbReference type="ARBA" id="ARBA00001933"/>
    </source>
</evidence>
<dbReference type="Pfam" id="PF01327">
    <property type="entry name" value="Pep_deformylase"/>
    <property type="match status" value="1"/>
</dbReference>
<evidence type="ECO:0000256" key="3">
    <source>
        <dbReference type="ARBA" id="ARBA00022898"/>
    </source>
</evidence>
<name>A0ABV6G072_9GAMM</name>
<evidence type="ECO:0000256" key="2">
    <source>
        <dbReference type="ARBA" id="ARBA00010759"/>
    </source>
</evidence>
<comment type="function">
    <text evidence="5">Removes the formyl group from the N-terminal Met of newly synthesized proteins. Requires at least a dipeptide for an efficient rate of reaction. N-terminal L-methionine is a prerequisite for activity but the enzyme has broad specificity at other positions.</text>
</comment>
<comment type="cofactor">
    <cofactor evidence="1">
        <name>pyridoxal 5'-phosphate</name>
        <dbReference type="ChEBI" id="CHEBI:597326"/>
    </cofactor>
</comment>
<dbReference type="PRINTS" id="PR01576">
    <property type="entry name" value="PDEFORMYLASE"/>
</dbReference>
<dbReference type="EMBL" id="JBHLVX010000013">
    <property type="protein sequence ID" value="MFC0267037.1"/>
    <property type="molecule type" value="Genomic_DNA"/>
</dbReference>
<dbReference type="SUPFAM" id="SSF53686">
    <property type="entry name" value="Tryptophan synthase beta subunit-like PLP-dependent enzymes"/>
    <property type="match status" value="1"/>
</dbReference>
<accession>A0ABV6G072</accession>
<evidence type="ECO:0000313" key="7">
    <source>
        <dbReference type="EMBL" id="MFC0267037.1"/>
    </source>
</evidence>
<dbReference type="RefSeq" id="WP_083920743.1">
    <property type="nucleotide sequence ID" value="NZ_JBHLVX010000013.1"/>
</dbReference>
<feature type="active site" evidence="5">
    <location>
        <position position="139"/>
    </location>
</feature>
<feature type="binding site" evidence="5">
    <location>
        <position position="142"/>
    </location>
    <ligand>
        <name>Fe cation</name>
        <dbReference type="ChEBI" id="CHEBI:24875"/>
    </ligand>
</feature>
<dbReference type="Gene3D" id="3.90.45.10">
    <property type="entry name" value="Peptide deformylase"/>
    <property type="match status" value="1"/>
</dbReference>
<keyword evidence="8" id="KW-1185">Reference proteome</keyword>
<evidence type="ECO:0000256" key="4">
    <source>
        <dbReference type="ARBA" id="ARBA00023239"/>
    </source>
</evidence>
<dbReference type="SUPFAM" id="SSF56420">
    <property type="entry name" value="Peptide deformylase"/>
    <property type="match status" value="1"/>
</dbReference>
<dbReference type="InterPro" id="IPR023635">
    <property type="entry name" value="Peptide_deformylase"/>
</dbReference>
<proteinExistence type="inferred from homology"/>
<keyword evidence="4" id="KW-0456">Lyase</keyword>
<comment type="similarity">
    <text evidence="2 5">Belongs to the polypeptide deformylase family.</text>
</comment>
<feature type="binding site" evidence="5">
    <location>
        <position position="138"/>
    </location>
    <ligand>
        <name>Fe cation</name>
        <dbReference type="ChEBI" id="CHEBI:24875"/>
    </ligand>
</feature>
<dbReference type="EC" id="3.5.1.88" evidence="5"/>
<dbReference type="HAMAP" id="MF_00163">
    <property type="entry name" value="Pep_deformylase"/>
    <property type="match status" value="1"/>
</dbReference>
<dbReference type="Gene3D" id="3.40.50.1100">
    <property type="match status" value="2"/>
</dbReference>
<dbReference type="PANTHER" id="PTHR48078">
    <property type="entry name" value="THREONINE DEHYDRATASE, MITOCHONDRIAL-RELATED"/>
    <property type="match status" value="1"/>
</dbReference>
<dbReference type="InterPro" id="IPR036821">
    <property type="entry name" value="Peptide_deformylase_sf"/>
</dbReference>
<protein>
    <recommendedName>
        <fullName evidence="5">Peptide deformylase</fullName>
        <shortName evidence="5">PDF</shortName>
        <ecNumber evidence="5">3.5.1.88</ecNumber>
    </recommendedName>
    <alternativeName>
        <fullName evidence="5">Polypeptide deformylase</fullName>
    </alternativeName>
</protein>
<dbReference type="Pfam" id="PF00291">
    <property type="entry name" value="PALP"/>
    <property type="match status" value="1"/>
</dbReference>
<comment type="catalytic activity">
    <reaction evidence="5">
        <text>N-terminal N-formyl-L-methionyl-[peptide] + H2O = N-terminal L-methionyl-[peptide] + formate</text>
        <dbReference type="Rhea" id="RHEA:24420"/>
        <dbReference type="Rhea" id="RHEA-COMP:10639"/>
        <dbReference type="Rhea" id="RHEA-COMP:10640"/>
        <dbReference type="ChEBI" id="CHEBI:15377"/>
        <dbReference type="ChEBI" id="CHEBI:15740"/>
        <dbReference type="ChEBI" id="CHEBI:49298"/>
        <dbReference type="ChEBI" id="CHEBI:64731"/>
        <dbReference type="EC" id="3.5.1.88"/>
    </reaction>
</comment>
<sequence>MTNVLPLIAETDTRLCQPARSVGDGWRAQQPVAESMHATLAECRGYHGSGRALAAPQVGIGLRIIVMQLGGRPLTLIDPVITWRSDEMRWVWDNCFSLPGRAARVKRHCHIGLRFYDGKGFLRECRRLPAHLSELVQHEVDHLDGILMTARAEEIRWRDSASTDAFPCHHGPRLHAERIDMAHQWIDPIFLATPQFRPPPMGPLDGIDLTCKLETLNPIRSFKGRGASCLVAQHADRHGAAGIVCASAGNWGMAMAWSCHQQGVPLQVFVSKHANARKVAAIRSFGADIRVAGEDFDEAKTAAIKHARAQGLTMVEDGRQIEISEGAGTVACELTAKGACSEVVLIPLGNGALIGGIGCWIKSSMPWVEIVGVCALGADATRISWCEGRRITTARVNTMADGVAVREPIPEALSDIDDWVDDIVSVSEEEIMAAMTLARRDMGLLLEPAGALALAALLHEPERYRGRSVSAVLTGSNLSHEQEKWLMSSRP</sequence>
<keyword evidence="5" id="KW-0648">Protein biosynthesis</keyword>
<feature type="binding site" evidence="5">
    <location>
        <position position="95"/>
    </location>
    <ligand>
        <name>Fe cation</name>
        <dbReference type="ChEBI" id="CHEBI:24875"/>
    </ligand>
</feature>
<dbReference type="Proteomes" id="UP001589814">
    <property type="component" value="Unassembled WGS sequence"/>
</dbReference>
<evidence type="ECO:0000256" key="5">
    <source>
        <dbReference type="HAMAP-Rule" id="MF_00163"/>
    </source>
</evidence>
<evidence type="ECO:0000313" key="8">
    <source>
        <dbReference type="Proteomes" id="UP001589814"/>
    </source>
</evidence>
<dbReference type="InterPro" id="IPR001926">
    <property type="entry name" value="TrpB-like_PALP"/>
</dbReference>
<feature type="domain" description="Tryptophan synthase beta chain-like PALP" evidence="6">
    <location>
        <begin position="192"/>
        <end position="475"/>
    </location>
</feature>
<organism evidence="7 8">
    <name type="scientific">Kushneria aurantia</name>
    <dbReference type="NCBI Taxonomy" id="504092"/>
    <lineage>
        <taxon>Bacteria</taxon>
        <taxon>Pseudomonadati</taxon>
        <taxon>Pseudomonadota</taxon>
        <taxon>Gammaproteobacteria</taxon>
        <taxon>Oceanospirillales</taxon>
        <taxon>Halomonadaceae</taxon>
        <taxon>Kushneria</taxon>
    </lineage>
</organism>